<comment type="caution">
    <text evidence="2">The sequence shown here is derived from an EMBL/GenBank/DDBJ whole genome shotgun (WGS) entry which is preliminary data.</text>
</comment>
<protein>
    <submittedName>
        <fullName evidence="2">Uncharacterized protein</fullName>
    </submittedName>
</protein>
<gene>
    <name evidence="2" type="ORF">OUZ56_003733</name>
</gene>
<feature type="compositionally biased region" description="Basic and acidic residues" evidence="1">
    <location>
        <begin position="94"/>
        <end position="104"/>
    </location>
</feature>
<reference evidence="2 3" key="1">
    <citation type="journal article" date="2023" name="Nucleic Acids Res.">
        <title>The hologenome of Daphnia magna reveals possible DNA methylation and microbiome-mediated evolution of the host genome.</title>
        <authorList>
            <person name="Chaturvedi A."/>
            <person name="Li X."/>
            <person name="Dhandapani V."/>
            <person name="Marshall H."/>
            <person name="Kissane S."/>
            <person name="Cuenca-Cambronero M."/>
            <person name="Asole G."/>
            <person name="Calvet F."/>
            <person name="Ruiz-Romero M."/>
            <person name="Marangio P."/>
            <person name="Guigo R."/>
            <person name="Rago D."/>
            <person name="Mirbahai L."/>
            <person name="Eastwood N."/>
            <person name="Colbourne J.K."/>
            <person name="Zhou J."/>
            <person name="Mallon E."/>
            <person name="Orsini L."/>
        </authorList>
    </citation>
    <scope>NUCLEOTIDE SEQUENCE [LARGE SCALE GENOMIC DNA]</scope>
    <source>
        <strain evidence="2">LRV0_1</strain>
    </source>
</reference>
<evidence type="ECO:0000313" key="2">
    <source>
        <dbReference type="EMBL" id="KAK4021824.1"/>
    </source>
</evidence>
<dbReference type="Proteomes" id="UP001234178">
    <property type="component" value="Unassembled WGS sequence"/>
</dbReference>
<proteinExistence type="predicted"/>
<evidence type="ECO:0000313" key="3">
    <source>
        <dbReference type="Proteomes" id="UP001234178"/>
    </source>
</evidence>
<name>A0ABR0A9T0_9CRUS</name>
<evidence type="ECO:0000256" key="1">
    <source>
        <dbReference type="SAM" id="MobiDB-lite"/>
    </source>
</evidence>
<accession>A0ABR0A9T0</accession>
<dbReference type="EMBL" id="JAOYFB010000036">
    <property type="protein sequence ID" value="KAK4021824.1"/>
    <property type="molecule type" value="Genomic_DNA"/>
</dbReference>
<keyword evidence="3" id="KW-1185">Reference proteome</keyword>
<organism evidence="2 3">
    <name type="scientific">Daphnia magna</name>
    <dbReference type="NCBI Taxonomy" id="35525"/>
    <lineage>
        <taxon>Eukaryota</taxon>
        <taxon>Metazoa</taxon>
        <taxon>Ecdysozoa</taxon>
        <taxon>Arthropoda</taxon>
        <taxon>Crustacea</taxon>
        <taxon>Branchiopoda</taxon>
        <taxon>Diplostraca</taxon>
        <taxon>Cladocera</taxon>
        <taxon>Anomopoda</taxon>
        <taxon>Daphniidae</taxon>
        <taxon>Daphnia</taxon>
    </lineage>
</organism>
<feature type="region of interest" description="Disordered" evidence="1">
    <location>
        <begin position="84"/>
        <end position="104"/>
    </location>
</feature>
<sequence length="104" mass="11580">MSDVNGLCHSGRMSEDSKAHLCPARREVQSNDRRQLDFHLNLHPPCVPTQQLFSNRTTGFNIVGQSKLSLVPANIMENSPQIIVETPTPSGAEDLDRTTNKRII</sequence>